<accession>A0A386WUP7</accession>
<evidence type="ECO:0000256" key="1">
    <source>
        <dbReference type="SAM" id="Coils"/>
    </source>
</evidence>
<organism evidence="2 3">
    <name type="scientific">Micromonospora tulbaghiae</name>
    <dbReference type="NCBI Taxonomy" id="479978"/>
    <lineage>
        <taxon>Bacteria</taxon>
        <taxon>Bacillati</taxon>
        <taxon>Actinomycetota</taxon>
        <taxon>Actinomycetes</taxon>
        <taxon>Micromonosporales</taxon>
        <taxon>Micromonosporaceae</taxon>
        <taxon>Micromonospora</taxon>
    </lineage>
</organism>
<evidence type="ECO:0000313" key="2">
    <source>
        <dbReference type="EMBL" id="AYF30154.1"/>
    </source>
</evidence>
<evidence type="ECO:0000313" key="3">
    <source>
        <dbReference type="Proteomes" id="UP000267804"/>
    </source>
</evidence>
<dbReference type="EMBL" id="CP024087">
    <property type="protein sequence ID" value="AYF30154.1"/>
    <property type="molecule type" value="Genomic_DNA"/>
</dbReference>
<reference evidence="2 3" key="1">
    <citation type="submission" date="2017-10" db="EMBL/GenBank/DDBJ databases">
        <title>Integration of genomic and chemical information greatly accelerates assignment of the full stereostructure of myelolactone, a potent inhibitor of myeloma from a marine-derived Micromonospora.</title>
        <authorList>
            <person name="Kim M.C."/>
            <person name="Machado H."/>
            <person name="Jensen P.R."/>
            <person name="Fenical W."/>
        </authorList>
    </citation>
    <scope>NUCLEOTIDE SEQUENCE [LARGE SCALE GENOMIC DNA]</scope>
    <source>
        <strain evidence="2 3">CNY-010</strain>
    </source>
</reference>
<gene>
    <name evidence="2" type="ORF">CSH63_22435</name>
</gene>
<dbReference type="Proteomes" id="UP000267804">
    <property type="component" value="Chromosome"/>
</dbReference>
<name>A0A386WUP7_9ACTN</name>
<sequence>MPNTVDVDAIRKAGRMLDAPDGPIQYLRNVETLLGEVKLPGGALSWFGTGAVERHNAAVDGHLDNVRTGVEHLRKAAAQLEQSAKNWERSDQPWVVK</sequence>
<dbReference type="AlphaFoldDB" id="A0A386WUP7"/>
<proteinExistence type="predicted"/>
<evidence type="ECO:0008006" key="4">
    <source>
        <dbReference type="Google" id="ProtNLM"/>
    </source>
</evidence>
<keyword evidence="1" id="KW-0175">Coiled coil</keyword>
<protein>
    <recommendedName>
        <fullName evidence="4">Excreted virulence factor EspC, type VII ESX diderm</fullName>
    </recommendedName>
</protein>
<dbReference type="RefSeq" id="WP_120571960.1">
    <property type="nucleotide sequence ID" value="NZ_CP024087.1"/>
</dbReference>
<feature type="coiled-coil region" evidence="1">
    <location>
        <begin position="63"/>
        <end position="90"/>
    </location>
</feature>
<dbReference type="KEGG" id="mtua:CSH63_22435"/>